<protein>
    <submittedName>
        <fullName evidence="1">Uncharacterized protein</fullName>
    </submittedName>
</protein>
<feature type="non-terminal residue" evidence="1">
    <location>
        <position position="1"/>
    </location>
</feature>
<proteinExistence type="predicted"/>
<dbReference type="Proteomes" id="UP000663887">
    <property type="component" value="Unassembled WGS sequence"/>
</dbReference>
<evidence type="ECO:0000313" key="2">
    <source>
        <dbReference type="Proteomes" id="UP000663887"/>
    </source>
</evidence>
<dbReference type="EMBL" id="CAJNRG010003736">
    <property type="protein sequence ID" value="CAF2060060.1"/>
    <property type="molecule type" value="Genomic_DNA"/>
</dbReference>
<sequence>MGCLPNALRVGVRAALVEIDVNVIEVEEVTKLEPVAALVPVEVEAAA</sequence>
<reference evidence="1" key="1">
    <citation type="submission" date="2021-02" db="EMBL/GenBank/DDBJ databases">
        <authorList>
            <person name="Nowell W R."/>
        </authorList>
    </citation>
    <scope>NUCLEOTIDE SEQUENCE</scope>
</reference>
<accession>A0A816QJ49</accession>
<gene>
    <name evidence="1" type="ORF">XDN619_LOCUS10420</name>
</gene>
<evidence type="ECO:0000313" key="1">
    <source>
        <dbReference type="EMBL" id="CAF2060060.1"/>
    </source>
</evidence>
<organism evidence="1 2">
    <name type="scientific">Rotaria magnacalcarata</name>
    <dbReference type="NCBI Taxonomy" id="392030"/>
    <lineage>
        <taxon>Eukaryota</taxon>
        <taxon>Metazoa</taxon>
        <taxon>Spiralia</taxon>
        <taxon>Gnathifera</taxon>
        <taxon>Rotifera</taxon>
        <taxon>Eurotatoria</taxon>
        <taxon>Bdelloidea</taxon>
        <taxon>Philodinida</taxon>
        <taxon>Philodinidae</taxon>
        <taxon>Rotaria</taxon>
    </lineage>
</organism>
<comment type="caution">
    <text evidence="1">The sequence shown here is derived from an EMBL/GenBank/DDBJ whole genome shotgun (WGS) entry which is preliminary data.</text>
</comment>
<name>A0A816QJ49_9BILA</name>
<dbReference type="AlphaFoldDB" id="A0A816QJ49"/>